<dbReference type="Pfam" id="PF00672">
    <property type="entry name" value="HAMP"/>
    <property type="match status" value="1"/>
</dbReference>
<keyword evidence="7" id="KW-0812">Transmembrane</keyword>
<proteinExistence type="inferred from homology"/>
<dbReference type="PROSITE" id="PS50111">
    <property type="entry name" value="CHEMOTAXIS_TRANSDUC_2"/>
    <property type="match status" value="1"/>
</dbReference>
<dbReference type="PROSITE" id="PS50885">
    <property type="entry name" value="HAMP"/>
    <property type="match status" value="1"/>
</dbReference>
<feature type="transmembrane region" description="Helical" evidence="7">
    <location>
        <begin position="63"/>
        <end position="83"/>
    </location>
</feature>
<evidence type="ECO:0000256" key="2">
    <source>
        <dbReference type="ARBA" id="ARBA00022475"/>
    </source>
</evidence>
<keyword evidence="2" id="KW-1003">Cell membrane</keyword>
<keyword evidence="4 6" id="KW-0807">Transducer</keyword>
<dbReference type="PANTHER" id="PTHR32089">
    <property type="entry name" value="METHYL-ACCEPTING CHEMOTAXIS PROTEIN MCPB"/>
    <property type="match status" value="1"/>
</dbReference>
<dbReference type="SMART" id="SM00304">
    <property type="entry name" value="HAMP"/>
    <property type="match status" value="1"/>
</dbReference>
<reference evidence="10" key="1">
    <citation type="submission" date="2024-05" db="EMBL/GenBank/DDBJ databases">
        <title>Metabacillus sp. nov., isolated from the rhizosphere soil of tomato plants.</title>
        <authorList>
            <person name="Ma R."/>
        </authorList>
    </citation>
    <scope>NUCLEOTIDE SEQUENCE</scope>
    <source>
        <strain evidence="10">DBTR6</strain>
    </source>
</reference>
<dbReference type="Gene3D" id="6.10.340.10">
    <property type="match status" value="1"/>
</dbReference>
<keyword evidence="7" id="KW-1133">Transmembrane helix</keyword>
<dbReference type="Pfam" id="PF00015">
    <property type="entry name" value="MCPsignal"/>
    <property type="match status" value="1"/>
</dbReference>
<evidence type="ECO:0000259" key="9">
    <source>
        <dbReference type="PROSITE" id="PS50885"/>
    </source>
</evidence>
<dbReference type="PANTHER" id="PTHR32089:SF112">
    <property type="entry name" value="LYSOZYME-LIKE PROTEIN-RELATED"/>
    <property type="match status" value="1"/>
</dbReference>
<dbReference type="InterPro" id="IPR003660">
    <property type="entry name" value="HAMP_dom"/>
</dbReference>
<comment type="similarity">
    <text evidence="5">Belongs to the methyl-accepting chemotaxis (MCP) protein family.</text>
</comment>
<dbReference type="EMBL" id="JAIQUM010000008">
    <property type="protein sequence ID" value="MBZ5749757.1"/>
    <property type="molecule type" value="Genomic_DNA"/>
</dbReference>
<name>A0ABS7UNU4_9BACI</name>
<evidence type="ECO:0000259" key="8">
    <source>
        <dbReference type="PROSITE" id="PS50111"/>
    </source>
</evidence>
<gene>
    <name evidence="10" type="ORF">K9V48_05770</name>
</gene>
<organism evidence="10 11">
    <name type="scientific">Metabacillus rhizolycopersici</name>
    <dbReference type="NCBI Taxonomy" id="2875709"/>
    <lineage>
        <taxon>Bacteria</taxon>
        <taxon>Bacillati</taxon>
        <taxon>Bacillota</taxon>
        <taxon>Bacilli</taxon>
        <taxon>Bacillales</taxon>
        <taxon>Bacillaceae</taxon>
        <taxon>Metabacillus</taxon>
    </lineage>
</organism>
<evidence type="ECO:0000313" key="11">
    <source>
        <dbReference type="Proteomes" id="UP001165287"/>
    </source>
</evidence>
<accession>A0ABS7UNU4</accession>
<dbReference type="Gene3D" id="1.10.287.950">
    <property type="entry name" value="Methyl-accepting chemotaxis protein"/>
    <property type="match status" value="1"/>
</dbReference>
<dbReference type="SUPFAM" id="SSF58104">
    <property type="entry name" value="Methyl-accepting chemotaxis protein (MCP) signaling domain"/>
    <property type="match status" value="1"/>
</dbReference>
<dbReference type="RefSeq" id="WP_224137668.1">
    <property type="nucleotide sequence ID" value="NZ_JAIQUM010000008.1"/>
</dbReference>
<comment type="caution">
    <text evidence="10">The sequence shown here is derived from an EMBL/GenBank/DDBJ whole genome shotgun (WGS) entry which is preliminary data.</text>
</comment>
<feature type="domain" description="HAMP" evidence="9">
    <location>
        <begin position="248"/>
        <end position="301"/>
    </location>
</feature>
<protein>
    <submittedName>
        <fullName evidence="10">Methyl-accepting chemotaxis protein</fullName>
    </submittedName>
</protein>
<sequence>MKRISIEKIINVFKRVSILKNKLPKILQKKRLKKVERQKVSQKELHKRDGQTFFSKISLQARIIILVLFLLLTSISIVGFTSYSKSKETTMEIIEERLYREVNTTADIVMNLAFAYISDKEEFLRRVDKIVVTGQSTALIRDGLPAKFFLVTDEGAMPMNINKEPGVTISDEIVEEIRKKDHGVLYKKIDGVEYTLSFKEIQELRGFYLILVPTEKYMEPVNDLANFIGIVVLLSVVITTAVLLLLVRSLTKPLLTLRNAMVEVRNGDLTNNLSVSTSIPEVQSLNKSFIQMIEQMRVMISHINGTTSELFTTGNHLKEASEDVQLQNNQLVEAIKVVKTGAEQTASSSDANVMTFQKMKSDITHILKNMEHVFNSAADMDSSAIKGESSISQMIRSMNDFDHEFATMTTTIKGVKDNSKVITKVVGIIQSIAEQTKLLALNATIEAARAGEAGKGFAVVANEVRKLADQSSKATEDITQSIKMMEKISDQAANEFETMYSNIKLHLVVAGESKEAFDLLMSEISTVNEKLSGMKEYLHELDGSLPKMEQSSESFVSISQETLASAEQMLSSSEGQITQINRTHEIGLILTELSKTLSDSTKQFKVK</sequence>
<feature type="transmembrane region" description="Helical" evidence="7">
    <location>
        <begin position="224"/>
        <end position="247"/>
    </location>
</feature>
<evidence type="ECO:0000313" key="10">
    <source>
        <dbReference type="EMBL" id="MBZ5749757.1"/>
    </source>
</evidence>
<keyword evidence="11" id="KW-1185">Reference proteome</keyword>
<feature type="domain" description="Methyl-accepting transducer" evidence="8">
    <location>
        <begin position="320"/>
        <end position="570"/>
    </location>
</feature>
<dbReference type="Proteomes" id="UP001165287">
    <property type="component" value="Unassembled WGS sequence"/>
</dbReference>
<evidence type="ECO:0000256" key="1">
    <source>
        <dbReference type="ARBA" id="ARBA00004236"/>
    </source>
</evidence>
<evidence type="ECO:0000256" key="5">
    <source>
        <dbReference type="ARBA" id="ARBA00029447"/>
    </source>
</evidence>
<dbReference type="SMART" id="SM00283">
    <property type="entry name" value="MA"/>
    <property type="match status" value="1"/>
</dbReference>
<evidence type="ECO:0000256" key="3">
    <source>
        <dbReference type="ARBA" id="ARBA00023136"/>
    </source>
</evidence>
<keyword evidence="3 7" id="KW-0472">Membrane</keyword>
<evidence type="ECO:0000256" key="4">
    <source>
        <dbReference type="ARBA" id="ARBA00023224"/>
    </source>
</evidence>
<dbReference type="CDD" id="cd06225">
    <property type="entry name" value="HAMP"/>
    <property type="match status" value="1"/>
</dbReference>
<evidence type="ECO:0000256" key="6">
    <source>
        <dbReference type="PROSITE-ProRule" id="PRU00284"/>
    </source>
</evidence>
<dbReference type="InterPro" id="IPR004089">
    <property type="entry name" value="MCPsignal_dom"/>
</dbReference>
<evidence type="ECO:0000256" key="7">
    <source>
        <dbReference type="SAM" id="Phobius"/>
    </source>
</evidence>
<comment type="subcellular location">
    <subcellularLocation>
        <location evidence="1">Cell membrane</location>
    </subcellularLocation>
</comment>